<sequence length="325" mass="36924">MSNSHEWPFDSAWQEMLNHATQKVMDADTQKSECHAEHLKRAKIFNDAKMKVEELEKNNRRSIAKSREYFIEKQICQDQLQTQKNRIQELQQELQAAKANYSTALRNLERISEEIHEKRGDLSLAAPSGPREPGVGADAELPDINLELQRCESDFRKEALEECESGTISSAQSDIGDDSEEYIIDENLEILKQKVKTLAVRPVESGDGRQEDPVVWENELNATVSQLDHLMMIKEWQNSLPRTSKTLKQNSEISSRDTSLPATPEKFSAIKKLQKIDPLPIGNSSMRELPLLETISKAAEGSCGLISQQSLQVPLKMQQRRRSLD</sequence>
<dbReference type="GO" id="GO:0004860">
    <property type="term" value="F:protein kinase inhibitor activity"/>
    <property type="evidence" value="ECO:0007669"/>
    <property type="project" value="TreeGrafter"/>
</dbReference>
<dbReference type="InterPro" id="IPR007940">
    <property type="entry name" value="SH3BP5"/>
</dbReference>
<proteinExistence type="inferred from homology"/>
<dbReference type="AlphaFoldDB" id="T1GC64"/>
<dbReference type="GO" id="GO:0035556">
    <property type="term" value="P:intracellular signal transduction"/>
    <property type="evidence" value="ECO:0007669"/>
    <property type="project" value="InterPro"/>
</dbReference>
<dbReference type="PANTHER" id="PTHR19423">
    <property type="entry name" value="SH3 DOMAIN-BINDING PROTEIN 5"/>
    <property type="match status" value="1"/>
</dbReference>
<evidence type="ECO:0000313" key="6">
    <source>
        <dbReference type="Proteomes" id="UP000015102"/>
    </source>
</evidence>
<keyword evidence="6" id="KW-1185">Reference proteome</keyword>
<dbReference type="EnsemblMetazoa" id="MESCA000862-RA">
    <property type="protein sequence ID" value="MESCA000862-PA"/>
    <property type="gene ID" value="MESCA000862"/>
</dbReference>
<evidence type="ECO:0000256" key="3">
    <source>
        <dbReference type="SAM" id="Coils"/>
    </source>
</evidence>
<organism evidence="5 6">
    <name type="scientific">Megaselia scalaris</name>
    <name type="common">Humpbacked fly</name>
    <name type="synonym">Phora scalaris</name>
    <dbReference type="NCBI Taxonomy" id="36166"/>
    <lineage>
        <taxon>Eukaryota</taxon>
        <taxon>Metazoa</taxon>
        <taxon>Ecdysozoa</taxon>
        <taxon>Arthropoda</taxon>
        <taxon>Hexapoda</taxon>
        <taxon>Insecta</taxon>
        <taxon>Pterygota</taxon>
        <taxon>Neoptera</taxon>
        <taxon>Endopterygota</taxon>
        <taxon>Diptera</taxon>
        <taxon>Brachycera</taxon>
        <taxon>Muscomorpha</taxon>
        <taxon>Platypezoidea</taxon>
        <taxon>Phoridae</taxon>
        <taxon>Megaseliini</taxon>
        <taxon>Megaselia</taxon>
    </lineage>
</organism>
<feature type="region of interest" description="Disordered" evidence="4">
    <location>
        <begin position="119"/>
        <end position="138"/>
    </location>
</feature>
<accession>T1GC64</accession>
<name>T1GC64_MEGSC</name>
<dbReference type="Proteomes" id="UP000015102">
    <property type="component" value="Unassembled WGS sequence"/>
</dbReference>
<dbReference type="GO" id="GO:0005737">
    <property type="term" value="C:cytoplasm"/>
    <property type="evidence" value="ECO:0007669"/>
    <property type="project" value="TreeGrafter"/>
</dbReference>
<dbReference type="OMA" id="VWENELN"/>
<dbReference type="Pfam" id="PF05276">
    <property type="entry name" value="SH3BP5"/>
    <property type="match status" value="1"/>
</dbReference>
<feature type="coiled-coil region" evidence="3">
    <location>
        <begin position="45"/>
        <end position="114"/>
    </location>
</feature>
<evidence type="ECO:0000256" key="4">
    <source>
        <dbReference type="SAM" id="MobiDB-lite"/>
    </source>
</evidence>
<reference evidence="5" key="2">
    <citation type="submission" date="2015-06" db="UniProtKB">
        <authorList>
            <consortium name="EnsemblMetazoa"/>
        </authorList>
    </citation>
    <scope>IDENTIFICATION</scope>
</reference>
<dbReference type="STRING" id="36166.T1GC64"/>
<dbReference type="HOGENOM" id="CLU_043711_2_1_1"/>
<protein>
    <submittedName>
        <fullName evidence="5">Uncharacterized protein</fullName>
    </submittedName>
</protein>
<comment type="similarity">
    <text evidence="1">Belongs to the SH3BP5 family.</text>
</comment>
<dbReference type="EMBL" id="CAQQ02391833">
    <property type="status" value="NOT_ANNOTATED_CDS"/>
    <property type="molecule type" value="Genomic_DNA"/>
</dbReference>
<dbReference type="PANTHER" id="PTHR19423:SF1">
    <property type="entry name" value="SH3 DOMAIN-BINDING PROTEIN 5"/>
    <property type="match status" value="1"/>
</dbReference>
<evidence type="ECO:0000256" key="1">
    <source>
        <dbReference type="ARBA" id="ARBA00007796"/>
    </source>
</evidence>
<evidence type="ECO:0000256" key="2">
    <source>
        <dbReference type="ARBA" id="ARBA00023054"/>
    </source>
</evidence>
<evidence type="ECO:0000313" key="5">
    <source>
        <dbReference type="EnsemblMetazoa" id="MESCA000862-PA"/>
    </source>
</evidence>
<keyword evidence="2 3" id="KW-0175">Coiled coil</keyword>
<reference evidence="6" key="1">
    <citation type="submission" date="2013-02" db="EMBL/GenBank/DDBJ databases">
        <authorList>
            <person name="Hughes D."/>
        </authorList>
    </citation>
    <scope>NUCLEOTIDE SEQUENCE</scope>
    <source>
        <strain>Durham</strain>
        <strain evidence="6">NC isolate 2 -- Noor lab</strain>
    </source>
</reference>